<evidence type="ECO:0000313" key="1">
    <source>
        <dbReference type="EMBL" id="KAH0561252.1"/>
    </source>
</evidence>
<keyword evidence="2" id="KW-1185">Reference proteome</keyword>
<sequence>MLLTPPVEIIGKQVRDRWGTVRRSPSTSPKLAICNYVHRVAKPAMLRRRIVMCMIESGALLSFGAGVRQAWGDPSPSSLDPIEKAITEFRRRTNPHGTFTIPQWNSQRTQWTILS</sequence>
<comment type="caution">
    <text evidence="1">The sequence shown here is derived from an EMBL/GenBank/DDBJ whole genome shotgun (WGS) entry which is preliminary data.</text>
</comment>
<organism evidence="1 2">
    <name type="scientific">Cotesia glomerata</name>
    <name type="common">Lepidopteran parasitic wasp</name>
    <name type="synonym">Apanteles glomeratus</name>
    <dbReference type="NCBI Taxonomy" id="32391"/>
    <lineage>
        <taxon>Eukaryota</taxon>
        <taxon>Metazoa</taxon>
        <taxon>Ecdysozoa</taxon>
        <taxon>Arthropoda</taxon>
        <taxon>Hexapoda</taxon>
        <taxon>Insecta</taxon>
        <taxon>Pterygota</taxon>
        <taxon>Neoptera</taxon>
        <taxon>Endopterygota</taxon>
        <taxon>Hymenoptera</taxon>
        <taxon>Apocrita</taxon>
        <taxon>Ichneumonoidea</taxon>
        <taxon>Braconidae</taxon>
        <taxon>Microgastrinae</taxon>
        <taxon>Cotesia</taxon>
    </lineage>
</organism>
<reference evidence="1 2" key="1">
    <citation type="journal article" date="2021" name="J. Hered.">
        <title>A chromosome-level genome assembly of the parasitoid wasp, Cotesia glomerata (Hymenoptera: Braconidae).</title>
        <authorList>
            <person name="Pinto B.J."/>
            <person name="Weis J.J."/>
            <person name="Gamble T."/>
            <person name="Ode P.J."/>
            <person name="Paul R."/>
            <person name="Zaspel J.M."/>
        </authorList>
    </citation>
    <scope>NUCLEOTIDE SEQUENCE [LARGE SCALE GENOMIC DNA]</scope>
    <source>
        <strain evidence="1">CgM1</strain>
    </source>
</reference>
<dbReference type="AlphaFoldDB" id="A0AAV7IWS9"/>
<dbReference type="EMBL" id="JAHXZJ010000374">
    <property type="protein sequence ID" value="KAH0561252.1"/>
    <property type="molecule type" value="Genomic_DNA"/>
</dbReference>
<proteinExistence type="predicted"/>
<dbReference type="Proteomes" id="UP000826195">
    <property type="component" value="Unassembled WGS sequence"/>
</dbReference>
<accession>A0AAV7IWS9</accession>
<name>A0AAV7IWS9_COTGL</name>
<evidence type="ECO:0000313" key="2">
    <source>
        <dbReference type="Proteomes" id="UP000826195"/>
    </source>
</evidence>
<gene>
    <name evidence="1" type="ORF">KQX54_015242</name>
</gene>
<protein>
    <submittedName>
        <fullName evidence="1">Uncharacterized protein</fullName>
    </submittedName>
</protein>